<sequence>MGRRDRAGTGSPGPSLGCLEAQVAAASRALFTCPTLPGARSQEASGTYSLRHGCPAANDFRGQGRGGQEPEDVEKRADKEDMRGERLGDKGAGRGNKECAPTCHSCASLFVVVTTLQMAMRGRIREPTPAATTRFILQCTSLVQQPLSIVRYWEPTPIAQKTPERRQEPTMVTSVCRVTSPSAVQHWEPTPIMQKTYPEQAQCLEPTPVTCTGHEPPAVCGSYTQKEKRYSLEEIEEMVRVNDQAEQHAKKMEAGKLEKWEQAFRLQARQEERQSPERRRTPKPTNCPQRHSPNKARQRREQQLKCYCCDQDFLHTDPCPALGQHCPQCREESHFEKVCQASQKNRQWKSRKPKLCHHAKAVCDRRDCSTSSYRSSLYSRSTYRSQGSESCESRSLTPISQDSEE</sequence>
<reference evidence="2" key="1">
    <citation type="journal article" date="2022" name="bioRxiv">
        <title>Sequencing and chromosome-scale assembly of the giantPleurodeles waltlgenome.</title>
        <authorList>
            <person name="Brown T."/>
            <person name="Elewa A."/>
            <person name="Iarovenko S."/>
            <person name="Subramanian E."/>
            <person name="Araus A.J."/>
            <person name="Petzold A."/>
            <person name="Susuki M."/>
            <person name="Suzuki K.-i.T."/>
            <person name="Hayashi T."/>
            <person name="Toyoda A."/>
            <person name="Oliveira C."/>
            <person name="Osipova E."/>
            <person name="Leigh N.D."/>
            <person name="Simon A."/>
            <person name="Yun M.H."/>
        </authorList>
    </citation>
    <scope>NUCLEOTIDE SEQUENCE</scope>
    <source>
        <strain evidence="2">20211129_DDA</strain>
        <tissue evidence="2">Liver</tissue>
    </source>
</reference>
<feature type="compositionally biased region" description="Basic and acidic residues" evidence="1">
    <location>
        <begin position="267"/>
        <end position="279"/>
    </location>
</feature>
<dbReference type="EMBL" id="JANPWB010000015">
    <property type="protein sequence ID" value="KAJ1093744.1"/>
    <property type="molecule type" value="Genomic_DNA"/>
</dbReference>
<evidence type="ECO:0000313" key="2">
    <source>
        <dbReference type="EMBL" id="KAJ1093744.1"/>
    </source>
</evidence>
<feature type="region of interest" description="Disordered" evidence="1">
    <location>
        <begin position="366"/>
        <end position="405"/>
    </location>
</feature>
<evidence type="ECO:0000256" key="1">
    <source>
        <dbReference type="SAM" id="MobiDB-lite"/>
    </source>
</evidence>
<feature type="region of interest" description="Disordered" evidence="1">
    <location>
        <begin position="267"/>
        <end position="296"/>
    </location>
</feature>
<gene>
    <name evidence="2" type="ORF">NDU88_006836</name>
</gene>
<protein>
    <submittedName>
        <fullName evidence="2">Uncharacterized protein</fullName>
    </submittedName>
</protein>
<feature type="region of interest" description="Disordered" evidence="1">
    <location>
        <begin position="55"/>
        <end position="97"/>
    </location>
</feature>
<accession>A0AAV7LRX9</accession>
<evidence type="ECO:0000313" key="3">
    <source>
        <dbReference type="Proteomes" id="UP001066276"/>
    </source>
</evidence>
<name>A0AAV7LRX9_PLEWA</name>
<comment type="caution">
    <text evidence="2">The sequence shown here is derived from an EMBL/GenBank/DDBJ whole genome shotgun (WGS) entry which is preliminary data.</text>
</comment>
<organism evidence="2 3">
    <name type="scientific">Pleurodeles waltl</name>
    <name type="common">Iberian ribbed newt</name>
    <dbReference type="NCBI Taxonomy" id="8319"/>
    <lineage>
        <taxon>Eukaryota</taxon>
        <taxon>Metazoa</taxon>
        <taxon>Chordata</taxon>
        <taxon>Craniata</taxon>
        <taxon>Vertebrata</taxon>
        <taxon>Euteleostomi</taxon>
        <taxon>Amphibia</taxon>
        <taxon>Batrachia</taxon>
        <taxon>Caudata</taxon>
        <taxon>Salamandroidea</taxon>
        <taxon>Salamandridae</taxon>
        <taxon>Pleurodelinae</taxon>
        <taxon>Pleurodeles</taxon>
    </lineage>
</organism>
<dbReference type="AlphaFoldDB" id="A0AAV7LRX9"/>
<proteinExistence type="predicted"/>
<feature type="compositionally biased region" description="Polar residues" evidence="1">
    <location>
        <begin position="386"/>
        <end position="405"/>
    </location>
</feature>
<feature type="compositionally biased region" description="Low complexity" evidence="1">
    <location>
        <begin position="369"/>
        <end position="385"/>
    </location>
</feature>
<keyword evidence="3" id="KW-1185">Reference proteome</keyword>
<feature type="compositionally biased region" description="Basic and acidic residues" evidence="1">
    <location>
        <begin position="73"/>
        <end position="97"/>
    </location>
</feature>
<dbReference type="Proteomes" id="UP001066276">
    <property type="component" value="Chromosome 11"/>
</dbReference>